<evidence type="ECO:0000313" key="1">
    <source>
        <dbReference type="EMBL" id="GAF68943.1"/>
    </source>
</evidence>
<reference evidence="1" key="1">
    <citation type="journal article" date="2014" name="Front. Microbiol.">
        <title>High frequency of phylogenetically diverse reductive dehalogenase-homologous genes in deep subseafloor sedimentary metagenomes.</title>
        <authorList>
            <person name="Kawai M."/>
            <person name="Futagami T."/>
            <person name="Toyoda A."/>
            <person name="Takaki Y."/>
            <person name="Nishi S."/>
            <person name="Hori S."/>
            <person name="Arai W."/>
            <person name="Tsubouchi T."/>
            <person name="Morono Y."/>
            <person name="Uchiyama I."/>
            <person name="Ito T."/>
            <person name="Fujiyama A."/>
            <person name="Inagaki F."/>
            <person name="Takami H."/>
        </authorList>
    </citation>
    <scope>NUCLEOTIDE SEQUENCE</scope>
    <source>
        <strain evidence="1">Expedition CK06-06</strain>
    </source>
</reference>
<protein>
    <submittedName>
        <fullName evidence="1">Uncharacterized protein</fullName>
    </submittedName>
</protein>
<gene>
    <name evidence="1" type="ORF">S01H1_17070</name>
</gene>
<dbReference type="EMBL" id="BARS01009021">
    <property type="protein sequence ID" value="GAF68943.1"/>
    <property type="molecule type" value="Genomic_DNA"/>
</dbReference>
<name>X0RJI5_9ZZZZ</name>
<sequence length="62" mass="7321">MIKTLKKHLKDDPDFYYAYQSNIAMAFFDAYNRCDKKYKNRGDLHKIANEAAKNFLDLLIST</sequence>
<dbReference type="AlphaFoldDB" id="X0RJI5"/>
<comment type="caution">
    <text evidence="1">The sequence shown here is derived from an EMBL/GenBank/DDBJ whole genome shotgun (WGS) entry which is preliminary data.</text>
</comment>
<organism evidence="1">
    <name type="scientific">marine sediment metagenome</name>
    <dbReference type="NCBI Taxonomy" id="412755"/>
    <lineage>
        <taxon>unclassified sequences</taxon>
        <taxon>metagenomes</taxon>
        <taxon>ecological metagenomes</taxon>
    </lineage>
</organism>
<accession>X0RJI5</accession>
<proteinExistence type="predicted"/>